<accession>J9H0N9</accession>
<protein>
    <submittedName>
        <fullName evidence="1">Uncharacterized protein</fullName>
    </submittedName>
</protein>
<gene>
    <name evidence="1" type="ORF">EVA_02703</name>
</gene>
<reference evidence="1" key="1">
    <citation type="journal article" date="2012" name="PLoS ONE">
        <title>Gene sets for utilization of primary and secondary nutrition supplies in the distal gut of endangered iberian lynx.</title>
        <authorList>
            <person name="Alcaide M."/>
            <person name="Messina E."/>
            <person name="Richter M."/>
            <person name="Bargiela R."/>
            <person name="Peplies J."/>
            <person name="Huws S.A."/>
            <person name="Newbold C.J."/>
            <person name="Golyshin P.N."/>
            <person name="Simon M.A."/>
            <person name="Lopez G."/>
            <person name="Yakimov M.M."/>
            <person name="Ferrer M."/>
        </authorList>
    </citation>
    <scope>NUCLEOTIDE SEQUENCE</scope>
</reference>
<proteinExistence type="predicted"/>
<comment type="caution">
    <text evidence="1">The sequence shown here is derived from an EMBL/GenBank/DDBJ whole genome shotgun (WGS) entry which is preliminary data.</text>
</comment>
<evidence type="ECO:0000313" key="1">
    <source>
        <dbReference type="EMBL" id="EJX09223.1"/>
    </source>
</evidence>
<dbReference type="AlphaFoldDB" id="J9H0N9"/>
<sequence>MFVITNQLTFRVCRQSGLTSTRQTEEDSRVSTFHVRVSRTVHRSNTFQRVQVVHDREDTLLHFTTVPCIQNNLFICLQVEYCSSFRVQAQFLVVLNFSLSSVERYEIRFTVVGQFFFSRTDEHVLHKVSLPCYFHDETHFQTSSRVCTTESIHYEQTFAAQLFHSFSLQVSPSFFRTRFVVVLVFIRSPPYCIFASFIVNKEFIFRRTSSINTSHYVHSIQFCYLTFFEAFQTSFGFFSEQYFV</sequence>
<dbReference type="EMBL" id="AMCI01000441">
    <property type="protein sequence ID" value="EJX09223.1"/>
    <property type="molecule type" value="Genomic_DNA"/>
</dbReference>
<name>J9H0N9_9ZZZZ</name>
<organism evidence="1">
    <name type="scientific">gut metagenome</name>
    <dbReference type="NCBI Taxonomy" id="749906"/>
    <lineage>
        <taxon>unclassified sequences</taxon>
        <taxon>metagenomes</taxon>
        <taxon>organismal metagenomes</taxon>
    </lineage>
</organism>